<keyword evidence="5" id="KW-0677">Repeat</keyword>
<dbReference type="Gene3D" id="3.40.50.300">
    <property type="entry name" value="P-loop containing nucleotide triphosphate hydrolases"/>
    <property type="match status" value="2"/>
</dbReference>
<sequence length="643" mass="72782">MISLRGHMSEPAIASASELTVRYSHHTVLDGATLAIHAGERIGLVGRNGSGKSTFMKICARADDPDSGEYTTRNDLVIGYLPQNFELPEDATVLEATLSGAQYVQDLIAEYESCDPTTKRGADLMEKINHFDGWTIDSRATSLLSNLHAPDPERIISTLSGGEKRRVALARALLAQPDFLILDEPTNHLDTGSIEWLEIYLSRYTGTCLFVTHDRYFLDRIATKIVEIARGKCIAYDGNYTDYLVSRAERMAIEATNEHKRQRFLKKELEWVRRRPSARRTKSRDRLDKYFEIADQAPPEKEIDVDLIIPPALKLPNRVIEAEGLSKSIGDRVLFRNLDFKLEPGERIGIVGRNGMGKSTLIKTLLGFTEPDTGSVHIGARTEINYVDQNRLLLDDQKSIFDEVGEGQEYVKLGDETLGLRAYLKRFLFSDERINTKIELLSGGERSRVLLAKILKKGGNVLVLDEPTNDLDLNTLRLLEEALAHFEGSVLVVSHDRFFLNRVCTGILAFEDNGSIHFSPGSYDYYLEKKAERDAQAAAYEKLTTSKEKAKPTKNKGDEPRKLKWKEERELETIEEDILAAEEEVATQEAVINEPNFYAEHTHDYQDYETKLKEAQDKVSHLYSRWEELEAVRAAYENFKATN</sequence>
<dbReference type="InterPro" id="IPR003593">
    <property type="entry name" value="AAA+_ATPase"/>
</dbReference>
<dbReference type="Pfam" id="PF16326">
    <property type="entry name" value="ABC_tran_CTD"/>
    <property type="match status" value="1"/>
</dbReference>
<dbReference type="FunFam" id="3.40.50.300:FF:000011">
    <property type="entry name" value="Putative ABC transporter ATP-binding component"/>
    <property type="match status" value="1"/>
</dbReference>
<keyword evidence="4" id="KW-0699">rRNA-binding</keyword>
<dbReference type="Pfam" id="PF00005">
    <property type="entry name" value="ABC_tran"/>
    <property type="match status" value="2"/>
</dbReference>
<dbReference type="InterPro" id="IPR037118">
    <property type="entry name" value="Val-tRNA_synth_C_sf"/>
</dbReference>
<dbReference type="PANTHER" id="PTHR42855:SF2">
    <property type="entry name" value="DRUG RESISTANCE ABC TRANSPORTER,ATP-BINDING PROTEIN"/>
    <property type="match status" value="1"/>
</dbReference>
<dbReference type="InterPro" id="IPR003439">
    <property type="entry name" value="ABC_transporter-like_ATP-bd"/>
</dbReference>
<dbReference type="CDD" id="cd03221">
    <property type="entry name" value="ABCF_EF-3"/>
    <property type="match status" value="2"/>
</dbReference>
<dbReference type="FunCoup" id="A0A1M6HS59">
    <property type="interactions" value="137"/>
</dbReference>
<dbReference type="InterPro" id="IPR051309">
    <property type="entry name" value="ABCF_ATPase"/>
</dbReference>
<dbReference type="PROSITE" id="PS00211">
    <property type="entry name" value="ABC_TRANSPORTER_1"/>
    <property type="match status" value="2"/>
</dbReference>
<dbReference type="InterPro" id="IPR032781">
    <property type="entry name" value="ABC_tran_Xtn"/>
</dbReference>
<dbReference type="AlphaFoldDB" id="A0A1M6HS59"/>
<keyword evidence="12" id="KW-0175">Coiled coil</keyword>
<keyword evidence="7" id="KW-0378">Hydrolase</keyword>
<dbReference type="EMBL" id="FQYR01000003">
    <property type="protein sequence ID" value="SHJ24998.1"/>
    <property type="molecule type" value="Genomic_DNA"/>
</dbReference>
<keyword evidence="2" id="KW-0963">Cytoplasm</keyword>
<evidence type="ECO:0000256" key="11">
    <source>
        <dbReference type="ARBA" id="ARBA00022917"/>
    </source>
</evidence>
<keyword evidence="3" id="KW-0820">tRNA-binding</keyword>
<dbReference type="Gene3D" id="1.10.287.380">
    <property type="entry name" value="Valyl-tRNA synthetase, C-terminal domain"/>
    <property type="match status" value="1"/>
</dbReference>
<evidence type="ECO:0000256" key="7">
    <source>
        <dbReference type="ARBA" id="ARBA00022801"/>
    </source>
</evidence>
<dbReference type="FunFam" id="3.40.50.300:FF:000183">
    <property type="entry name" value="ABC transporter ATP-binding protein yjjK"/>
    <property type="match status" value="1"/>
</dbReference>
<evidence type="ECO:0000313" key="14">
    <source>
        <dbReference type="EMBL" id="SHJ24998.1"/>
    </source>
</evidence>
<keyword evidence="10" id="KW-0694">RNA-binding</keyword>
<feature type="domain" description="ABC transporter" evidence="13">
    <location>
        <begin position="14"/>
        <end position="255"/>
    </location>
</feature>
<feature type="domain" description="ABC transporter" evidence="13">
    <location>
        <begin position="320"/>
        <end position="537"/>
    </location>
</feature>
<dbReference type="Pfam" id="PF12848">
    <property type="entry name" value="ABC_tran_Xtn"/>
    <property type="match status" value="1"/>
</dbReference>
<evidence type="ECO:0000256" key="12">
    <source>
        <dbReference type="SAM" id="Coils"/>
    </source>
</evidence>
<dbReference type="GO" id="GO:0006412">
    <property type="term" value="P:translation"/>
    <property type="evidence" value="ECO:0007669"/>
    <property type="project" value="UniProtKB-KW"/>
</dbReference>
<evidence type="ECO:0000259" key="13">
    <source>
        <dbReference type="PROSITE" id="PS50893"/>
    </source>
</evidence>
<accession>A0A1M6HS59</accession>
<evidence type="ECO:0000256" key="6">
    <source>
        <dbReference type="ARBA" id="ARBA00022741"/>
    </source>
</evidence>
<dbReference type="GO" id="GO:0016887">
    <property type="term" value="F:ATP hydrolysis activity"/>
    <property type="evidence" value="ECO:0007669"/>
    <property type="project" value="InterPro"/>
</dbReference>
<evidence type="ECO:0000256" key="10">
    <source>
        <dbReference type="ARBA" id="ARBA00022884"/>
    </source>
</evidence>
<proteinExistence type="inferred from homology"/>
<dbReference type="STRING" id="1123071.SAMN02745181_1552"/>
<keyword evidence="6" id="KW-0547">Nucleotide-binding</keyword>
<dbReference type="InterPro" id="IPR017871">
    <property type="entry name" value="ABC_transporter-like_CS"/>
</dbReference>
<dbReference type="GO" id="GO:0000049">
    <property type="term" value="F:tRNA binding"/>
    <property type="evidence" value="ECO:0007669"/>
    <property type="project" value="UniProtKB-KW"/>
</dbReference>
<dbReference type="PROSITE" id="PS50893">
    <property type="entry name" value="ABC_TRANSPORTER_2"/>
    <property type="match status" value="2"/>
</dbReference>
<dbReference type="SUPFAM" id="SSF52540">
    <property type="entry name" value="P-loop containing nucleoside triphosphate hydrolases"/>
    <property type="match status" value="2"/>
</dbReference>
<dbReference type="Proteomes" id="UP000184510">
    <property type="component" value="Unassembled WGS sequence"/>
</dbReference>
<dbReference type="InterPro" id="IPR027417">
    <property type="entry name" value="P-loop_NTPase"/>
</dbReference>
<dbReference type="GO" id="GO:0019843">
    <property type="term" value="F:rRNA binding"/>
    <property type="evidence" value="ECO:0007669"/>
    <property type="project" value="UniProtKB-KW"/>
</dbReference>
<dbReference type="InterPro" id="IPR032524">
    <property type="entry name" value="ABC_tran_C"/>
</dbReference>
<dbReference type="GO" id="GO:0006417">
    <property type="term" value="P:regulation of translation"/>
    <property type="evidence" value="ECO:0007669"/>
    <property type="project" value="UniProtKB-KW"/>
</dbReference>
<dbReference type="PANTHER" id="PTHR42855">
    <property type="entry name" value="ABC TRANSPORTER ATP-BINDING SUBUNIT"/>
    <property type="match status" value="1"/>
</dbReference>
<name>A0A1M6HS59_9BACT</name>
<dbReference type="InParanoid" id="A0A1M6HS59"/>
<evidence type="ECO:0000313" key="15">
    <source>
        <dbReference type="Proteomes" id="UP000184510"/>
    </source>
</evidence>
<evidence type="ECO:0000256" key="4">
    <source>
        <dbReference type="ARBA" id="ARBA00022730"/>
    </source>
</evidence>
<evidence type="ECO:0000256" key="1">
    <source>
        <dbReference type="ARBA" id="ARBA00005868"/>
    </source>
</evidence>
<evidence type="ECO:0000256" key="2">
    <source>
        <dbReference type="ARBA" id="ARBA00022490"/>
    </source>
</evidence>
<dbReference type="SMART" id="SM00382">
    <property type="entry name" value="AAA"/>
    <property type="match status" value="2"/>
</dbReference>
<reference evidence="14 15" key="1">
    <citation type="submission" date="2016-11" db="EMBL/GenBank/DDBJ databases">
        <authorList>
            <person name="Jaros S."/>
            <person name="Januszkiewicz K."/>
            <person name="Wedrychowicz H."/>
        </authorList>
    </citation>
    <scope>NUCLEOTIDE SEQUENCE [LARGE SCALE GENOMIC DNA]</scope>
    <source>
        <strain evidence="14 15">DSM 18772</strain>
    </source>
</reference>
<gene>
    <name evidence="14" type="ORF">SAMN02745181_1552</name>
</gene>
<comment type="similarity">
    <text evidence="1">Belongs to the ABC transporter superfamily. ABCF family. Translational throttle EttA subfamily.</text>
</comment>
<protein>
    <submittedName>
        <fullName evidence="14">ATP-binding cassette, subfamily F, uup</fullName>
    </submittedName>
</protein>
<keyword evidence="9" id="KW-0810">Translation regulation</keyword>
<keyword evidence="15" id="KW-1185">Reference proteome</keyword>
<evidence type="ECO:0000256" key="8">
    <source>
        <dbReference type="ARBA" id="ARBA00022840"/>
    </source>
</evidence>
<dbReference type="GO" id="GO:0003677">
    <property type="term" value="F:DNA binding"/>
    <property type="evidence" value="ECO:0007669"/>
    <property type="project" value="InterPro"/>
</dbReference>
<feature type="coiled-coil region" evidence="12">
    <location>
        <begin position="564"/>
        <end position="625"/>
    </location>
</feature>
<keyword evidence="11" id="KW-0648">Protein biosynthesis</keyword>
<evidence type="ECO:0000256" key="9">
    <source>
        <dbReference type="ARBA" id="ARBA00022845"/>
    </source>
</evidence>
<dbReference type="GO" id="GO:0005524">
    <property type="term" value="F:ATP binding"/>
    <property type="evidence" value="ECO:0007669"/>
    <property type="project" value="UniProtKB-KW"/>
</dbReference>
<organism evidence="14 15">
    <name type="scientific">Rubritalea squalenifaciens DSM 18772</name>
    <dbReference type="NCBI Taxonomy" id="1123071"/>
    <lineage>
        <taxon>Bacteria</taxon>
        <taxon>Pseudomonadati</taxon>
        <taxon>Verrucomicrobiota</taxon>
        <taxon>Verrucomicrobiia</taxon>
        <taxon>Verrucomicrobiales</taxon>
        <taxon>Rubritaleaceae</taxon>
        <taxon>Rubritalea</taxon>
    </lineage>
</organism>
<evidence type="ECO:0000256" key="3">
    <source>
        <dbReference type="ARBA" id="ARBA00022555"/>
    </source>
</evidence>
<keyword evidence="8 14" id="KW-0067">ATP-binding</keyword>
<evidence type="ECO:0000256" key="5">
    <source>
        <dbReference type="ARBA" id="ARBA00022737"/>
    </source>
</evidence>